<organism evidence="1 2">
    <name type="scientific">Lawsonella clevelandensis</name>
    <dbReference type="NCBI Taxonomy" id="1528099"/>
    <lineage>
        <taxon>Bacteria</taxon>
        <taxon>Bacillati</taxon>
        <taxon>Actinomycetota</taxon>
        <taxon>Actinomycetes</taxon>
        <taxon>Mycobacteriales</taxon>
        <taxon>Lawsonellaceae</taxon>
        <taxon>Lawsonella</taxon>
    </lineage>
</organism>
<dbReference type="EMBL" id="QFOZ01000013">
    <property type="protein sequence ID" value="PZP88296.1"/>
    <property type="molecule type" value="Genomic_DNA"/>
</dbReference>
<dbReference type="AlphaFoldDB" id="A0A2W5K0F1"/>
<proteinExistence type="predicted"/>
<evidence type="ECO:0000313" key="2">
    <source>
        <dbReference type="Proteomes" id="UP000248606"/>
    </source>
</evidence>
<name>A0A2W5K0F1_9ACTN</name>
<protein>
    <submittedName>
        <fullName evidence="1">Uncharacterized protein</fullName>
    </submittedName>
</protein>
<evidence type="ECO:0000313" key="1">
    <source>
        <dbReference type="EMBL" id="PZP88296.1"/>
    </source>
</evidence>
<gene>
    <name evidence="1" type="ORF">DI579_06825</name>
</gene>
<sequence>MSIFEQQPKRKVHNYDEEEIEEYFSQYDEEEPRELTDDEAETIFDSLHTFKKLAQAGYIELEPETLKMLDKL</sequence>
<reference evidence="1 2" key="1">
    <citation type="submission" date="2017-08" db="EMBL/GenBank/DDBJ databases">
        <title>Infants hospitalized years apart are colonized by the same room-sourced microbial strains.</title>
        <authorList>
            <person name="Brooks B."/>
            <person name="Olm M.R."/>
            <person name="Firek B.A."/>
            <person name="Baker R."/>
            <person name="Thomas B.C."/>
            <person name="Morowitz M.J."/>
            <person name="Banfield J.F."/>
        </authorList>
    </citation>
    <scope>NUCLEOTIDE SEQUENCE [LARGE SCALE GENOMIC DNA]</scope>
    <source>
        <strain evidence="1">S2_006_000_R1_57</strain>
    </source>
</reference>
<dbReference type="Proteomes" id="UP000248606">
    <property type="component" value="Unassembled WGS sequence"/>
</dbReference>
<dbReference type="RefSeq" id="WP_290595719.1">
    <property type="nucleotide sequence ID" value="NZ_CAKZIO010000004.1"/>
</dbReference>
<accession>A0A2W5K0F1</accession>
<comment type="caution">
    <text evidence="1">The sequence shown here is derived from an EMBL/GenBank/DDBJ whole genome shotgun (WGS) entry which is preliminary data.</text>
</comment>